<dbReference type="EMBL" id="CM047587">
    <property type="protein sequence ID" value="KAI9907582.1"/>
    <property type="molecule type" value="Genomic_DNA"/>
</dbReference>
<comment type="caution">
    <text evidence="1">The sequence shown here is derived from an EMBL/GenBank/DDBJ whole genome shotgun (WGS) entry which is preliminary data.</text>
</comment>
<organism evidence="1 2">
    <name type="scientific">Peronosclerospora sorghi</name>
    <dbReference type="NCBI Taxonomy" id="230839"/>
    <lineage>
        <taxon>Eukaryota</taxon>
        <taxon>Sar</taxon>
        <taxon>Stramenopiles</taxon>
        <taxon>Oomycota</taxon>
        <taxon>Peronosporomycetes</taxon>
        <taxon>Peronosporales</taxon>
        <taxon>Peronosporaceae</taxon>
        <taxon>Peronosclerospora</taxon>
    </lineage>
</organism>
<dbReference type="Proteomes" id="UP001163321">
    <property type="component" value="Chromosome 8"/>
</dbReference>
<proteinExistence type="predicted"/>
<protein>
    <submittedName>
        <fullName evidence="1">Uncharacterized protein</fullName>
    </submittedName>
</protein>
<name>A0ACC0VM72_9STRA</name>
<accession>A0ACC0VM72</accession>
<reference evidence="1 2" key="1">
    <citation type="journal article" date="2022" name="bioRxiv">
        <title>The genome of the oomycete Peronosclerospora sorghi, a cosmopolitan pathogen of maize and sorghum, is inflated with dispersed pseudogenes.</title>
        <authorList>
            <person name="Fletcher K."/>
            <person name="Martin F."/>
            <person name="Isakeit T."/>
            <person name="Cavanaugh K."/>
            <person name="Magill C."/>
            <person name="Michelmore R."/>
        </authorList>
    </citation>
    <scope>NUCLEOTIDE SEQUENCE [LARGE SCALE GENOMIC DNA]</scope>
    <source>
        <strain evidence="1">P6</strain>
    </source>
</reference>
<gene>
    <name evidence="1" type="ORF">PsorP6_003191</name>
</gene>
<keyword evidence="2" id="KW-1185">Reference proteome</keyword>
<evidence type="ECO:0000313" key="2">
    <source>
        <dbReference type="Proteomes" id="UP001163321"/>
    </source>
</evidence>
<evidence type="ECO:0000313" key="1">
    <source>
        <dbReference type="EMBL" id="KAI9907582.1"/>
    </source>
</evidence>
<sequence>MRAFTLSIITFVTLVISAIADDACSGPHTRTQPPDGAFVVDASGKHSGSVRTISAAVARLTHTEKDQTIFVLPGVYREQVVLPELSGPLVLQGYTCNTMSYDANQVTITQSKAQRDLPSEITSGRNELTATLLVESDNVKLYNLNVANTANHTRKNGQAVALSVDGNNCGVYGSQIMGYQDTVFANKGRELFARSLISGAIDFIFGAYALLWCESCDIKTIGAGSITANGRDGASSPSFYVFNKARVSGSNGKGSTFLGRPWRKFARVVWQNSELGDVINPLGWQKWNNDPDTDNVFFGEFNNTGPGAVPGQRASFSKQLTTQVPITQILGDNYRNEWFVDTTYL</sequence>